<dbReference type="FunFam" id="3.40.50.720:FF:000172">
    <property type="entry name" value="Bifunctional 3-dehydroquinate dehydratase/shikimate dehydrogenase, chloroplastic"/>
    <property type="match status" value="1"/>
</dbReference>
<gene>
    <name evidence="4" type="ORF">HS088_TW13G01573</name>
</gene>
<evidence type="ECO:0000313" key="5">
    <source>
        <dbReference type="Proteomes" id="UP000593562"/>
    </source>
</evidence>
<dbReference type="InParanoid" id="A0A7J7CX05"/>
<keyword evidence="5" id="KW-1185">Reference proteome</keyword>
<dbReference type="Proteomes" id="UP000593562">
    <property type="component" value="Unassembled WGS sequence"/>
</dbReference>
<keyword evidence="1" id="KW-0812">Transmembrane</keyword>
<name>A0A7J7CX05_TRIWF</name>
<dbReference type="InterPro" id="IPR022893">
    <property type="entry name" value="Shikimate_DH_fam"/>
</dbReference>
<dbReference type="PANTHER" id="PTHR21089">
    <property type="entry name" value="SHIKIMATE DEHYDROGENASE"/>
    <property type="match status" value="1"/>
</dbReference>
<dbReference type="InterPro" id="IPR036291">
    <property type="entry name" value="NAD(P)-bd_dom_sf"/>
</dbReference>
<dbReference type="SUPFAM" id="SSF51569">
    <property type="entry name" value="Aldolase"/>
    <property type="match status" value="1"/>
</dbReference>
<proteinExistence type="inferred from homology"/>
<dbReference type="Pfam" id="PF01488">
    <property type="entry name" value="Shikimate_DH"/>
    <property type="match status" value="1"/>
</dbReference>
<feature type="transmembrane region" description="Helical" evidence="1">
    <location>
        <begin position="286"/>
        <end position="306"/>
    </location>
</feature>
<dbReference type="GO" id="GO:0019632">
    <property type="term" value="P:shikimate metabolic process"/>
    <property type="evidence" value="ECO:0007669"/>
    <property type="project" value="TreeGrafter"/>
</dbReference>
<dbReference type="GO" id="GO:0009423">
    <property type="term" value="P:chorismate biosynthetic process"/>
    <property type="evidence" value="ECO:0007669"/>
    <property type="project" value="UniProtKB-UniPathway"/>
</dbReference>
<dbReference type="InterPro" id="IPR006151">
    <property type="entry name" value="Shikm_DH/Glu-tRNA_Rdtase"/>
</dbReference>
<dbReference type="SUPFAM" id="SSF53223">
    <property type="entry name" value="Aminoacid dehydrogenase-like, N-terminal domain"/>
    <property type="match status" value="1"/>
</dbReference>
<evidence type="ECO:0000259" key="2">
    <source>
        <dbReference type="Pfam" id="PF01488"/>
    </source>
</evidence>
<dbReference type="AlphaFoldDB" id="A0A7J7CX05"/>
<dbReference type="PANTHER" id="PTHR21089:SF1">
    <property type="entry name" value="BIFUNCTIONAL 3-DEHYDROQUINATE DEHYDRATASE_SHIKIMATE DEHYDROGENASE, CHLOROPLASTIC"/>
    <property type="match status" value="1"/>
</dbReference>
<accession>A0A7J7CX05</accession>
<dbReference type="InterPro" id="IPR046346">
    <property type="entry name" value="Aminoacid_DH-like_N_sf"/>
</dbReference>
<protein>
    <submittedName>
        <fullName evidence="4">Bifunctional 3-dehydroquinate dehydratase/shikimate dehydrogenase</fullName>
    </submittedName>
</protein>
<keyword evidence="1" id="KW-1133">Transmembrane helix</keyword>
<dbReference type="InterPro" id="IPR001381">
    <property type="entry name" value="DHquinase_I"/>
</dbReference>
<reference evidence="4 5" key="1">
    <citation type="journal article" date="2020" name="Nat. Commun.">
        <title>Genome of Tripterygium wilfordii and identification of cytochrome P450 involved in triptolide biosynthesis.</title>
        <authorList>
            <person name="Tu L."/>
            <person name="Su P."/>
            <person name="Zhang Z."/>
            <person name="Gao L."/>
            <person name="Wang J."/>
            <person name="Hu T."/>
            <person name="Zhou J."/>
            <person name="Zhang Y."/>
            <person name="Zhao Y."/>
            <person name="Liu Y."/>
            <person name="Song Y."/>
            <person name="Tong Y."/>
            <person name="Lu Y."/>
            <person name="Yang J."/>
            <person name="Xu C."/>
            <person name="Jia M."/>
            <person name="Peters R.J."/>
            <person name="Huang L."/>
            <person name="Gao W."/>
        </authorList>
    </citation>
    <scope>NUCLEOTIDE SEQUENCE [LARGE SCALE GENOMIC DNA]</scope>
    <source>
        <strain evidence="5">cv. XIE 37</strain>
        <tissue evidence="4">Leaf</tissue>
    </source>
</reference>
<evidence type="ECO:0000259" key="3">
    <source>
        <dbReference type="Pfam" id="PF08501"/>
    </source>
</evidence>
<evidence type="ECO:0000313" key="4">
    <source>
        <dbReference type="EMBL" id="KAF5738672.1"/>
    </source>
</evidence>
<dbReference type="InterPro" id="IPR013785">
    <property type="entry name" value="Aldolase_TIM"/>
</dbReference>
<dbReference type="Gene3D" id="3.40.50.10860">
    <property type="entry name" value="Leucine Dehydrogenase, chain A, domain 1"/>
    <property type="match status" value="1"/>
</dbReference>
<dbReference type="Pfam" id="PF01487">
    <property type="entry name" value="DHquinase_I"/>
    <property type="match status" value="1"/>
</dbReference>
<dbReference type="SUPFAM" id="SSF51735">
    <property type="entry name" value="NAD(P)-binding Rossmann-fold domains"/>
    <property type="match status" value="1"/>
</dbReference>
<evidence type="ECO:0000256" key="1">
    <source>
        <dbReference type="SAM" id="Phobius"/>
    </source>
</evidence>
<feature type="domain" description="Quinate/shikimate 5-dehydrogenase/glutamyl-tRNA reductase" evidence="2">
    <location>
        <begin position="346"/>
        <end position="416"/>
    </location>
</feature>
<dbReference type="Pfam" id="PF08501">
    <property type="entry name" value="Shikimate_dh_N"/>
    <property type="match status" value="1"/>
</dbReference>
<dbReference type="FunFam" id="3.20.20.70:FF:000142">
    <property type="entry name" value="bifunctional 3-dehydroquinate dehydratase/shikimate dehydrogenase, chloroplastic"/>
    <property type="match status" value="1"/>
</dbReference>
<feature type="domain" description="Shikimate dehydrogenase substrate binding N-terminal" evidence="3">
    <location>
        <begin position="226"/>
        <end position="305"/>
    </location>
</feature>
<dbReference type="Gene3D" id="3.40.50.720">
    <property type="entry name" value="NAD(P)-binding Rossmann-like Domain"/>
    <property type="match status" value="1"/>
</dbReference>
<dbReference type="InterPro" id="IPR013708">
    <property type="entry name" value="Shikimate_DH-bd_N"/>
</dbReference>
<dbReference type="NCBIfam" id="TIGR01093">
    <property type="entry name" value="aroD"/>
    <property type="match status" value="1"/>
</dbReference>
<dbReference type="UniPathway" id="UPA00053">
    <property type="reaction ID" value="UER00087"/>
</dbReference>
<dbReference type="HAMAP" id="MF_00214">
    <property type="entry name" value="AroD"/>
    <property type="match status" value="1"/>
</dbReference>
<dbReference type="Gene3D" id="3.20.20.70">
    <property type="entry name" value="Aldolase class I"/>
    <property type="match status" value="1"/>
</dbReference>
<dbReference type="GO" id="GO:0003855">
    <property type="term" value="F:3-dehydroquinate dehydratase activity"/>
    <property type="evidence" value="ECO:0007669"/>
    <property type="project" value="InterPro"/>
</dbReference>
<organism evidence="4 5">
    <name type="scientific">Tripterygium wilfordii</name>
    <name type="common">Thunder God vine</name>
    <dbReference type="NCBI Taxonomy" id="458696"/>
    <lineage>
        <taxon>Eukaryota</taxon>
        <taxon>Viridiplantae</taxon>
        <taxon>Streptophyta</taxon>
        <taxon>Embryophyta</taxon>
        <taxon>Tracheophyta</taxon>
        <taxon>Spermatophyta</taxon>
        <taxon>Magnoliopsida</taxon>
        <taxon>eudicotyledons</taxon>
        <taxon>Gunneridae</taxon>
        <taxon>Pentapetalae</taxon>
        <taxon>rosids</taxon>
        <taxon>fabids</taxon>
        <taxon>Celastrales</taxon>
        <taxon>Celastraceae</taxon>
        <taxon>Tripterygium</taxon>
    </lineage>
</organism>
<dbReference type="EMBL" id="JAAARO010000013">
    <property type="protein sequence ID" value="KAF5738672.1"/>
    <property type="molecule type" value="Genomic_DNA"/>
</dbReference>
<dbReference type="CDD" id="cd00502">
    <property type="entry name" value="DHQase_I"/>
    <property type="match status" value="1"/>
</dbReference>
<comment type="caution">
    <text evidence="4">The sequence shown here is derived from an EMBL/GenBank/DDBJ whole genome shotgun (WGS) entry which is preliminary data.</text>
</comment>
<dbReference type="GO" id="GO:0004764">
    <property type="term" value="F:shikimate 3-dehydrogenase (NADP+) activity"/>
    <property type="evidence" value="ECO:0007669"/>
    <property type="project" value="InterPro"/>
</dbReference>
<keyword evidence="1" id="KW-0472">Membrane</keyword>
<sequence>MADSVGEMVINMRKAKASGGDLVEIRLDSLKSFNPYEDLQTVIKESPLPTLFTYRPKWEGGQYDGDENKRLEAMRLAVKLGAAYVDIELQVAQTFSNSIRGKKPEKFKLIVSSHNYQSTPSVEDLGNLVATIQAAGADIVKIATTAVDISDVARIFKITVHSQVPTIGLVMGERGLTSRILCAKYGGYLTYGGLEYSETVSDPTIKDLLNLYNLREIEAGTKVFGVIGKPIGHSKSPLLYNEAFKSVGFNGVYVHLLVDDLQHFLRTYSSTDFAGFRFDQSKHFPLSFVHLFSLIVTLIGAVNCIVRRESDGKLLGYNTDYVGAISAIEDGLRGSYNISGTAGSPLSGKLFVVIGAGGAGKALAYGAKVKGARVVIANRTYDRAKEVANAVGGAAISLADLDNFHPEDGMILANTTSIGMQPKVDETPVAKHALRYYALVFDAVYTPKVTRFLREDYNVSLVGINIM</sequence>